<dbReference type="AlphaFoldDB" id="A0A3E5BKZ8"/>
<reference evidence="1 2" key="1">
    <citation type="submission" date="2018-08" db="EMBL/GenBank/DDBJ databases">
        <title>A genome reference for cultivated species of the human gut microbiota.</title>
        <authorList>
            <person name="Zou Y."/>
            <person name="Xue W."/>
            <person name="Luo G."/>
        </authorList>
    </citation>
    <scope>NUCLEOTIDE SEQUENCE [LARGE SCALE GENOMIC DNA]</scope>
    <source>
        <strain evidence="1 2">OM05-15BH</strain>
    </source>
</reference>
<evidence type="ECO:0008006" key="3">
    <source>
        <dbReference type="Google" id="ProtNLM"/>
    </source>
</evidence>
<dbReference type="EMBL" id="QSUL01000003">
    <property type="protein sequence ID" value="RGN38278.1"/>
    <property type="molecule type" value="Genomic_DNA"/>
</dbReference>
<gene>
    <name evidence="1" type="ORF">DXB65_05425</name>
</gene>
<sequence length="200" mass="22962">MMKNILLLTLIGCLLSGCKSSIIIPQKEIYETEDFINVAISDFTSRCSLFKKDSVFEISIEDTLVKRSFQSEQSRWVLDTVYQNILVVGILGLMDTKEWYFSDAVIGSKGKLPSRYVIVKGKLFFWDDDDYPLTEETLSVFKRYNILTEVMERGMSPDNPINDTAKAADYYFCRDDASNYKRVVTNIATGFYDPPKLKCK</sequence>
<protein>
    <recommendedName>
        <fullName evidence="3">Lipoprotein</fullName>
    </recommendedName>
</protein>
<dbReference type="Proteomes" id="UP000260983">
    <property type="component" value="Unassembled WGS sequence"/>
</dbReference>
<proteinExistence type="predicted"/>
<organism evidence="1 2">
    <name type="scientific">Bacteroides oleiciplenus</name>
    <dbReference type="NCBI Taxonomy" id="626931"/>
    <lineage>
        <taxon>Bacteria</taxon>
        <taxon>Pseudomonadati</taxon>
        <taxon>Bacteroidota</taxon>
        <taxon>Bacteroidia</taxon>
        <taxon>Bacteroidales</taxon>
        <taxon>Bacteroidaceae</taxon>
        <taxon>Bacteroides</taxon>
    </lineage>
</organism>
<evidence type="ECO:0000313" key="2">
    <source>
        <dbReference type="Proteomes" id="UP000260983"/>
    </source>
</evidence>
<accession>A0A3E5BKZ8</accession>
<dbReference type="RefSeq" id="WP_117723575.1">
    <property type="nucleotide sequence ID" value="NZ_QSUL01000003.1"/>
</dbReference>
<comment type="caution">
    <text evidence="1">The sequence shown here is derived from an EMBL/GenBank/DDBJ whole genome shotgun (WGS) entry which is preliminary data.</text>
</comment>
<dbReference type="PROSITE" id="PS51257">
    <property type="entry name" value="PROKAR_LIPOPROTEIN"/>
    <property type="match status" value="1"/>
</dbReference>
<name>A0A3E5BKZ8_9BACE</name>
<evidence type="ECO:0000313" key="1">
    <source>
        <dbReference type="EMBL" id="RGN38278.1"/>
    </source>
</evidence>